<feature type="transmembrane region" description="Helical" evidence="1">
    <location>
        <begin position="21"/>
        <end position="43"/>
    </location>
</feature>
<proteinExistence type="predicted"/>
<dbReference type="RefSeq" id="WP_425347018.1">
    <property type="nucleotide sequence ID" value="NZ_JBGUBD010000015.1"/>
</dbReference>
<dbReference type="InterPro" id="IPR012902">
    <property type="entry name" value="N_methyl_site"/>
</dbReference>
<dbReference type="NCBIfam" id="TIGR02532">
    <property type="entry name" value="IV_pilin_GFxxxE"/>
    <property type="match status" value="1"/>
</dbReference>
<organism evidence="2 3">
    <name type="scientific">Natronomicrosphaera hydrolytica</name>
    <dbReference type="NCBI Taxonomy" id="3242702"/>
    <lineage>
        <taxon>Bacteria</taxon>
        <taxon>Pseudomonadati</taxon>
        <taxon>Planctomycetota</taxon>
        <taxon>Phycisphaerae</taxon>
        <taxon>Phycisphaerales</taxon>
        <taxon>Phycisphaeraceae</taxon>
        <taxon>Natronomicrosphaera</taxon>
    </lineage>
</organism>
<protein>
    <submittedName>
        <fullName evidence="2">Prepilin-type N-terminal cleavage/methylation domain-containing protein</fullName>
    </submittedName>
</protein>
<sequence>MNNVQLRNSKSEIRNRVKAFSLVEMLIALAITAMLLTATMVAIDVSFRAYAAAAESAGTQTATRLVTHRLLTLVRTSTAHGPTLPDTSSEPPVVYFVRDNGQVDPSILVTNYIELFDTQGRRIRIEYQEEDKQLLLTTNYGGSNANTQPLLGGVTQCKFYAHRRQDNEGVWVLERASMDITVEPDRDSTLAIESSQTQPVRYVASTMPRKLE</sequence>
<gene>
    <name evidence="2" type="ORF">ACERK3_17605</name>
</gene>
<accession>A0ABV4UAK5</accession>
<dbReference type="EMBL" id="JBGUBD010000015">
    <property type="protein sequence ID" value="MFA9480093.1"/>
    <property type="molecule type" value="Genomic_DNA"/>
</dbReference>
<dbReference type="Pfam" id="PF07963">
    <property type="entry name" value="N_methyl"/>
    <property type="match status" value="1"/>
</dbReference>
<evidence type="ECO:0000313" key="3">
    <source>
        <dbReference type="Proteomes" id="UP001575105"/>
    </source>
</evidence>
<keyword evidence="1" id="KW-0472">Membrane</keyword>
<dbReference type="Proteomes" id="UP001575105">
    <property type="component" value="Unassembled WGS sequence"/>
</dbReference>
<evidence type="ECO:0000313" key="2">
    <source>
        <dbReference type="EMBL" id="MFA9480093.1"/>
    </source>
</evidence>
<reference evidence="2 3" key="1">
    <citation type="submission" date="2024-08" db="EMBL/GenBank/DDBJ databases">
        <title>Whole-genome sequencing of halo(alkali)philic microorganisms from hypersaline lakes.</title>
        <authorList>
            <person name="Sorokin D.Y."/>
            <person name="Merkel A.Y."/>
            <person name="Messina E."/>
            <person name="Yakimov M."/>
        </authorList>
    </citation>
    <scope>NUCLEOTIDE SEQUENCE [LARGE SCALE GENOMIC DNA]</scope>
    <source>
        <strain evidence="2 3">AB-hyl4</strain>
    </source>
</reference>
<name>A0ABV4UAK5_9BACT</name>
<evidence type="ECO:0000256" key="1">
    <source>
        <dbReference type="SAM" id="Phobius"/>
    </source>
</evidence>
<keyword evidence="1" id="KW-0812">Transmembrane</keyword>
<comment type="caution">
    <text evidence="2">The sequence shown here is derived from an EMBL/GenBank/DDBJ whole genome shotgun (WGS) entry which is preliminary data.</text>
</comment>
<keyword evidence="1" id="KW-1133">Transmembrane helix</keyword>
<keyword evidence="3" id="KW-1185">Reference proteome</keyword>